<sequence length="165" mass="19394">MDEEVLVITDEEFILNFNLYETERSINKLFGEYQKQANLIVQKNIESIEEKSDLFRTIIDKFKVEIEELMEHYGEANVNGMHPLDRDKLLSKMKNENATIHKAFTVKIRALMPSNLFNDERSVAETKNMIESVNNSDVKNDDQQEINQNCNHKNIEQNEEEKNLQ</sequence>
<reference evidence="1" key="1">
    <citation type="submission" date="2021-02" db="EMBL/GenBank/DDBJ databases">
        <authorList>
            <person name="Nowell W R."/>
        </authorList>
    </citation>
    <scope>NUCLEOTIDE SEQUENCE</scope>
</reference>
<dbReference type="Proteomes" id="UP000681967">
    <property type="component" value="Unassembled WGS sequence"/>
</dbReference>
<feature type="non-terminal residue" evidence="1">
    <location>
        <position position="165"/>
    </location>
</feature>
<dbReference type="EMBL" id="CAJOBH010251814">
    <property type="protein sequence ID" value="CAF5140271.1"/>
    <property type="molecule type" value="Genomic_DNA"/>
</dbReference>
<organism evidence="1 2">
    <name type="scientific">Rotaria magnacalcarata</name>
    <dbReference type="NCBI Taxonomy" id="392030"/>
    <lineage>
        <taxon>Eukaryota</taxon>
        <taxon>Metazoa</taxon>
        <taxon>Spiralia</taxon>
        <taxon>Gnathifera</taxon>
        <taxon>Rotifera</taxon>
        <taxon>Eurotatoria</taxon>
        <taxon>Bdelloidea</taxon>
        <taxon>Philodinida</taxon>
        <taxon>Philodinidae</taxon>
        <taxon>Rotaria</taxon>
    </lineage>
</organism>
<gene>
    <name evidence="1" type="ORF">BYL167_LOCUS70056</name>
</gene>
<evidence type="ECO:0000313" key="2">
    <source>
        <dbReference type="Proteomes" id="UP000681967"/>
    </source>
</evidence>
<evidence type="ECO:0000313" key="1">
    <source>
        <dbReference type="EMBL" id="CAF5140271.1"/>
    </source>
</evidence>
<dbReference type="AlphaFoldDB" id="A0A8S3FUR5"/>
<protein>
    <submittedName>
        <fullName evidence="1">Uncharacterized protein</fullName>
    </submittedName>
</protein>
<proteinExistence type="predicted"/>
<accession>A0A8S3FUR5</accession>
<comment type="caution">
    <text evidence="1">The sequence shown here is derived from an EMBL/GenBank/DDBJ whole genome shotgun (WGS) entry which is preliminary data.</text>
</comment>
<name>A0A8S3FUR5_9BILA</name>